<sequence length="76" mass="8412">MGEQRHTVYDSFFRFPPPITHTATQTLMCPCAVVTSVTTQKPSSSIALFCNPLGRCGRTYEELSISIMTQPASEEI</sequence>
<reference evidence="1 2" key="1">
    <citation type="submission" date="2022-12" db="EMBL/GenBank/DDBJ databases">
        <title>Chromosome-scale assembly of the Ensete ventricosum genome.</title>
        <authorList>
            <person name="Dussert Y."/>
            <person name="Stocks J."/>
            <person name="Wendawek A."/>
            <person name="Woldeyes F."/>
            <person name="Nichols R.A."/>
            <person name="Borrell J.S."/>
        </authorList>
    </citation>
    <scope>NUCLEOTIDE SEQUENCE [LARGE SCALE GENOMIC DNA]</scope>
    <source>
        <strain evidence="2">cv. Maze</strain>
        <tissue evidence="1">Seeds</tissue>
    </source>
</reference>
<dbReference type="Proteomes" id="UP001222027">
    <property type="component" value="Unassembled WGS sequence"/>
</dbReference>
<name>A0AAV8QJI5_ENSVE</name>
<dbReference type="AlphaFoldDB" id="A0AAV8QJI5"/>
<gene>
    <name evidence="1" type="ORF">OPV22_020685</name>
</gene>
<evidence type="ECO:0000313" key="1">
    <source>
        <dbReference type="EMBL" id="KAJ8476958.1"/>
    </source>
</evidence>
<protein>
    <submittedName>
        <fullName evidence="1">Uncharacterized protein</fullName>
    </submittedName>
</protein>
<dbReference type="EMBL" id="JAQQAF010000006">
    <property type="protein sequence ID" value="KAJ8476958.1"/>
    <property type="molecule type" value="Genomic_DNA"/>
</dbReference>
<organism evidence="1 2">
    <name type="scientific">Ensete ventricosum</name>
    <name type="common">Abyssinian banana</name>
    <name type="synonym">Musa ensete</name>
    <dbReference type="NCBI Taxonomy" id="4639"/>
    <lineage>
        <taxon>Eukaryota</taxon>
        <taxon>Viridiplantae</taxon>
        <taxon>Streptophyta</taxon>
        <taxon>Embryophyta</taxon>
        <taxon>Tracheophyta</taxon>
        <taxon>Spermatophyta</taxon>
        <taxon>Magnoliopsida</taxon>
        <taxon>Liliopsida</taxon>
        <taxon>Zingiberales</taxon>
        <taxon>Musaceae</taxon>
        <taxon>Ensete</taxon>
    </lineage>
</organism>
<comment type="caution">
    <text evidence="1">The sequence shown here is derived from an EMBL/GenBank/DDBJ whole genome shotgun (WGS) entry which is preliminary data.</text>
</comment>
<proteinExistence type="predicted"/>
<keyword evidence="2" id="KW-1185">Reference proteome</keyword>
<evidence type="ECO:0000313" key="2">
    <source>
        <dbReference type="Proteomes" id="UP001222027"/>
    </source>
</evidence>
<accession>A0AAV8QJI5</accession>